<sequence>MQGIEFCTINTRFVGLSTKTYIAVFEILFDVESETLGFRAAIVGCGAQGRVISTFFARDPTFEEVALFDIKPEVCQDHIHSINGLGIRADKITRTEKLNAGDKEDVARKVSGYDVLINAVIPRFNLDLMEASLKAGVHYVDMAFGPPYNNLEKQLQLAGDFERGGLVAIIGAGKSPGLTNLLVAEAAEMLDSVLSVKIRIFGEVESTEPLMTWSPKTLLEDCSIPPAYISDGKLMRALPFGGEEEYVFPQPVGKRRVWLHEHEEAYMFHWSLKNRGLKNFDLKMGGLENMKALYELGLLGRKDTAQGSSEPNLIDLLASLLPQPPTQEELLKMIERGIITGSQGISVVEVEGEKAGSEARVVLWVSDPNILDVVRSYPMATDDSYVVGLTCSLITRVALSEADSLGSGVYLPEMLPSSIRRNVLNQLSKQVPPILVNGRFEGNVKLTVERARTH</sequence>
<feature type="domain" description="Saccharopine dehydrogenase-like C-terminal" evidence="2">
    <location>
        <begin position="174"/>
        <end position="430"/>
    </location>
</feature>
<dbReference type="Gene3D" id="3.30.360.10">
    <property type="entry name" value="Dihydrodipicolinate Reductase, domain 2"/>
    <property type="match status" value="1"/>
</dbReference>
<evidence type="ECO:0000313" key="3">
    <source>
        <dbReference type="EMBL" id="PSN92009.1"/>
    </source>
</evidence>
<comment type="caution">
    <text evidence="3">The sequence shown here is derived from an EMBL/GenBank/DDBJ whole genome shotgun (WGS) entry which is preliminary data.</text>
</comment>
<gene>
    <name evidence="3" type="ORF">B9Q03_02405</name>
</gene>
<dbReference type="Pfam" id="PF16653">
    <property type="entry name" value="Sacchrp_dh_C"/>
    <property type="match status" value="1"/>
</dbReference>
<name>A0A2R6B068_9ARCH</name>
<dbReference type="SUPFAM" id="SSF51735">
    <property type="entry name" value="NAD(P)-binding Rossmann-fold domains"/>
    <property type="match status" value="1"/>
</dbReference>
<feature type="domain" description="Saccharopine dehydrogenase NADP binding" evidence="1">
    <location>
        <begin position="42"/>
        <end position="169"/>
    </location>
</feature>
<evidence type="ECO:0000259" key="2">
    <source>
        <dbReference type="Pfam" id="PF16653"/>
    </source>
</evidence>
<organism evidence="3 4">
    <name type="scientific">Candidatus Marsarchaeota G2 archaeon OSP_D</name>
    <dbReference type="NCBI Taxonomy" id="1978157"/>
    <lineage>
        <taxon>Archaea</taxon>
        <taxon>Candidatus Marsarchaeota</taxon>
        <taxon>Candidatus Marsarchaeota group 2</taxon>
    </lineage>
</organism>
<dbReference type="InterPro" id="IPR036291">
    <property type="entry name" value="NAD(P)-bd_dom_sf"/>
</dbReference>
<dbReference type="Gene3D" id="3.40.50.720">
    <property type="entry name" value="NAD(P)-binding Rossmann-like Domain"/>
    <property type="match status" value="1"/>
</dbReference>
<dbReference type="Pfam" id="PF03435">
    <property type="entry name" value="Sacchrp_dh_NADP"/>
    <property type="match status" value="1"/>
</dbReference>
<dbReference type="Proteomes" id="UP000240322">
    <property type="component" value="Unassembled WGS sequence"/>
</dbReference>
<protein>
    <recommendedName>
        <fullName evidence="5">Saccharopine dehydrogenase-like C-terminal domain-containing protein</fullName>
    </recommendedName>
</protein>
<dbReference type="PANTHER" id="PTHR43796">
    <property type="entry name" value="CARBOXYNORSPERMIDINE SYNTHASE"/>
    <property type="match status" value="1"/>
</dbReference>
<dbReference type="EMBL" id="NEXE01000012">
    <property type="protein sequence ID" value="PSN92009.1"/>
    <property type="molecule type" value="Genomic_DNA"/>
</dbReference>
<dbReference type="AlphaFoldDB" id="A0A2R6B068"/>
<proteinExistence type="predicted"/>
<dbReference type="InterPro" id="IPR032095">
    <property type="entry name" value="Sacchrp_dh-like_C"/>
</dbReference>
<evidence type="ECO:0000259" key="1">
    <source>
        <dbReference type="Pfam" id="PF03435"/>
    </source>
</evidence>
<evidence type="ECO:0000313" key="4">
    <source>
        <dbReference type="Proteomes" id="UP000240322"/>
    </source>
</evidence>
<reference evidence="3 4" key="1">
    <citation type="submission" date="2017-04" db="EMBL/GenBank/DDBJ databases">
        <title>Novel microbial lineages endemic to geothermal iron-oxide mats fill important gaps in the evolutionary history of Archaea.</title>
        <authorList>
            <person name="Jay Z.J."/>
            <person name="Beam J.P."/>
            <person name="Dlakic M."/>
            <person name="Rusch D.B."/>
            <person name="Kozubal M.A."/>
            <person name="Inskeep W.P."/>
        </authorList>
    </citation>
    <scope>NUCLEOTIDE SEQUENCE [LARGE SCALE GENOMIC DNA]</scope>
    <source>
        <strain evidence="3">OSP_D</strain>
    </source>
</reference>
<dbReference type="InterPro" id="IPR005097">
    <property type="entry name" value="Sacchrp_dh_NADP-bd"/>
</dbReference>
<dbReference type="PANTHER" id="PTHR43796:SF2">
    <property type="entry name" value="CARBOXYNORSPERMIDINE SYNTHASE"/>
    <property type="match status" value="1"/>
</dbReference>
<accession>A0A2R6B068</accession>
<evidence type="ECO:0008006" key="5">
    <source>
        <dbReference type="Google" id="ProtNLM"/>
    </source>
</evidence>